<evidence type="ECO:0000256" key="1">
    <source>
        <dbReference type="SAM" id="Phobius"/>
    </source>
</evidence>
<dbReference type="EC" id="3.4.-.-" evidence="3"/>
<keyword evidence="1" id="KW-0812">Transmembrane</keyword>
<comment type="caution">
    <text evidence="3">The sequence shown here is derived from an EMBL/GenBank/DDBJ whole genome shotgun (WGS) entry which is preliminary data.</text>
</comment>
<name>A0ABW6I6G5_9FLAO</name>
<dbReference type="Pfam" id="PF02517">
    <property type="entry name" value="Rce1-like"/>
    <property type="match status" value="1"/>
</dbReference>
<dbReference type="GO" id="GO:0016787">
    <property type="term" value="F:hydrolase activity"/>
    <property type="evidence" value="ECO:0007669"/>
    <property type="project" value="UniProtKB-KW"/>
</dbReference>
<dbReference type="InterPro" id="IPR003675">
    <property type="entry name" value="Rce1/LyrA-like_dom"/>
</dbReference>
<keyword evidence="3" id="KW-0378">Hydrolase</keyword>
<accession>A0ABW6I6G5</accession>
<evidence type="ECO:0000259" key="2">
    <source>
        <dbReference type="Pfam" id="PF02517"/>
    </source>
</evidence>
<dbReference type="Proteomes" id="UP001600107">
    <property type="component" value="Unassembled WGS sequence"/>
</dbReference>
<protein>
    <submittedName>
        <fullName evidence="3">CPBP family intramembrane glutamic endopeptidase</fullName>
        <ecNumber evidence="3">3.4.-.-</ecNumber>
    </submittedName>
</protein>
<proteinExistence type="predicted"/>
<keyword evidence="4" id="KW-1185">Reference proteome</keyword>
<feature type="transmembrane region" description="Helical" evidence="1">
    <location>
        <begin position="157"/>
        <end position="176"/>
    </location>
</feature>
<evidence type="ECO:0000313" key="4">
    <source>
        <dbReference type="Proteomes" id="UP001600107"/>
    </source>
</evidence>
<reference evidence="3 4" key="1">
    <citation type="submission" date="2024-06" db="EMBL/GenBank/DDBJ databases">
        <title>Flavobacterium spp. isolated from glacier.</title>
        <authorList>
            <person name="Han D."/>
        </authorList>
    </citation>
    <scope>NUCLEOTIDE SEQUENCE [LARGE SCALE GENOMIC DNA]</scope>
    <source>
        <strain evidence="3 4">ZS1P70</strain>
    </source>
</reference>
<feature type="transmembrane region" description="Helical" evidence="1">
    <location>
        <begin position="127"/>
        <end position="151"/>
    </location>
</feature>
<feature type="domain" description="CAAX prenyl protease 2/Lysostaphin resistance protein A-like" evidence="2">
    <location>
        <begin position="127"/>
        <end position="219"/>
    </location>
</feature>
<feature type="transmembrane region" description="Helical" evidence="1">
    <location>
        <begin position="183"/>
        <end position="200"/>
    </location>
</feature>
<feature type="transmembrane region" description="Helical" evidence="1">
    <location>
        <begin position="12"/>
        <end position="34"/>
    </location>
</feature>
<gene>
    <name evidence="3" type="ORF">ACFX5F_11210</name>
</gene>
<sequence>MVDYLKTTKKSVLIGGILFLLLILFTVAASFQLLEHTNFSKQIKFSISRLAIWGCLFLLYIYSIKMERQPFLLWTEEKYSLIFFLKSVAKLMFSLFLIMLVVYFIFKIADSNIDSKKMNEIMKLFKNNIFLILFTSITAGVTEELIFRGYLIPRLEILLKNTPAAILISSILFGLIHYSYGTLIQIIGPVFIGLLFAVYYQKYKNIKILIMCHFLWDLLVLLNKTSQLQ</sequence>
<evidence type="ECO:0000313" key="3">
    <source>
        <dbReference type="EMBL" id="MFE3871789.1"/>
    </source>
</evidence>
<feature type="transmembrane region" description="Helical" evidence="1">
    <location>
        <begin position="83"/>
        <end position="106"/>
    </location>
</feature>
<dbReference type="EMBL" id="JBHZPY010000009">
    <property type="protein sequence ID" value="MFE3871789.1"/>
    <property type="molecule type" value="Genomic_DNA"/>
</dbReference>
<dbReference type="PANTHER" id="PTHR43592">
    <property type="entry name" value="CAAX AMINO TERMINAL PROTEASE"/>
    <property type="match status" value="1"/>
</dbReference>
<dbReference type="RefSeq" id="WP_379852124.1">
    <property type="nucleotide sequence ID" value="NZ_JBHZPY010000009.1"/>
</dbReference>
<feature type="transmembrane region" description="Helical" evidence="1">
    <location>
        <begin position="46"/>
        <end position="63"/>
    </location>
</feature>
<keyword evidence="1" id="KW-1133">Transmembrane helix</keyword>
<organism evidence="3 4">
    <name type="scientific">Flavobacterium zhoui</name>
    <dbReference type="NCBI Taxonomy" id="3230414"/>
    <lineage>
        <taxon>Bacteria</taxon>
        <taxon>Pseudomonadati</taxon>
        <taxon>Bacteroidota</taxon>
        <taxon>Flavobacteriia</taxon>
        <taxon>Flavobacteriales</taxon>
        <taxon>Flavobacteriaceae</taxon>
        <taxon>Flavobacterium</taxon>
    </lineage>
</organism>
<dbReference type="PANTHER" id="PTHR43592:SF15">
    <property type="entry name" value="CAAX AMINO TERMINAL PROTEASE FAMILY PROTEIN"/>
    <property type="match status" value="1"/>
</dbReference>
<keyword evidence="1" id="KW-0472">Membrane</keyword>